<dbReference type="InterPro" id="IPR010131">
    <property type="entry name" value="MdtP/NodT-like"/>
</dbReference>
<dbReference type="GO" id="GO:0005886">
    <property type="term" value="C:plasma membrane"/>
    <property type="evidence" value="ECO:0007669"/>
    <property type="project" value="UniProtKB-SubCell"/>
</dbReference>
<evidence type="ECO:0000313" key="4">
    <source>
        <dbReference type="EMBL" id="TDR73915.1"/>
    </source>
</evidence>
<evidence type="ECO:0000313" key="5">
    <source>
        <dbReference type="Proteomes" id="UP000295611"/>
    </source>
</evidence>
<dbReference type="AlphaFoldDB" id="A0A4R7AZP1"/>
<dbReference type="PANTHER" id="PTHR30203:SF30">
    <property type="entry name" value="OUTER MEMBRANE PROTEIN-RELATED"/>
    <property type="match status" value="1"/>
</dbReference>
<dbReference type="Gene3D" id="1.20.1600.10">
    <property type="entry name" value="Outer membrane efflux proteins (OEP)"/>
    <property type="match status" value="1"/>
</dbReference>
<keyword evidence="3" id="KW-0175">Coiled coil</keyword>
<comment type="caution">
    <text evidence="4">The sequence shown here is derived from an EMBL/GenBank/DDBJ whole genome shotgun (WGS) entry which is preliminary data.</text>
</comment>
<organism evidence="4 5">
    <name type="scientific">Paludibacterium purpuratum</name>
    <dbReference type="NCBI Taxonomy" id="1144873"/>
    <lineage>
        <taxon>Bacteria</taxon>
        <taxon>Pseudomonadati</taxon>
        <taxon>Pseudomonadota</taxon>
        <taxon>Betaproteobacteria</taxon>
        <taxon>Neisseriales</taxon>
        <taxon>Chromobacteriaceae</taxon>
        <taxon>Paludibacterium</taxon>
    </lineage>
</organism>
<dbReference type="InterPro" id="IPR003423">
    <property type="entry name" value="OMP_efflux"/>
</dbReference>
<dbReference type="Gene3D" id="2.20.200.10">
    <property type="entry name" value="Outer membrane efflux proteins (OEP)"/>
    <property type="match status" value="1"/>
</dbReference>
<evidence type="ECO:0000256" key="2">
    <source>
        <dbReference type="RuleBase" id="RU362097"/>
    </source>
</evidence>
<dbReference type="GO" id="GO:0015562">
    <property type="term" value="F:efflux transmembrane transporter activity"/>
    <property type="evidence" value="ECO:0007669"/>
    <property type="project" value="InterPro"/>
</dbReference>
<keyword evidence="5" id="KW-1185">Reference proteome</keyword>
<feature type="coiled-coil region" evidence="3">
    <location>
        <begin position="176"/>
        <end position="210"/>
    </location>
</feature>
<dbReference type="NCBIfam" id="TIGR01845">
    <property type="entry name" value="outer_NodT"/>
    <property type="match status" value="1"/>
</dbReference>
<dbReference type="Pfam" id="PF02321">
    <property type="entry name" value="OEP"/>
    <property type="match status" value="2"/>
</dbReference>
<dbReference type="SUPFAM" id="SSF56954">
    <property type="entry name" value="Outer membrane efflux proteins (OEP)"/>
    <property type="match status" value="1"/>
</dbReference>
<keyword evidence="2" id="KW-0732">Signal</keyword>
<evidence type="ECO:0000256" key="3">
    <source>
        <dbReference type="SAM" id="Coils"/>
    </source>
</evidence>
<keyword evidence="2" id="KW-0812">Transmembrane</keyword>
<keyword evidence="2" id="KW-0564">Palmitate</keyword>
<dbReference type="PROSITE" id="PS51257">
    <property type="entry name" value="PROKAR_LIPOPROTEIN"/>
    <property type="match status" value="1"/>
</dbReference>
<keyword evidence="2" id="KW-1134">Transmembrane beta strand</keyword>
<reference evidence="4 5" key="1">
    <citation type="submission" date="2019-03" db="EMBL/GenBank/DDBJ databases">
        <title>Genomic Encyclopedia of Type Strains, Phase III (KMG-III): the genomes of soil and plant-associated and newly described type strains.</title>
        <authorList>
            <person name="Whitman W."/>
        </authorList>
    </citation>
    <scope>NUCLEOTIDE SEQUENCE [LARGE SCALE GENOMIC DNA]</scope>
    <source>
        <strain evidence="4 5">CECT 8976</strain>
    </source>
</reference>
<comment type="similarity">
    <text evidence="1 2">Belongs to the outer membrane factor (OMF) (TC 1.B.17) family.</text>
</comment>
<feature type="signal peptide" evidence="2">
    <location>
        <begin position="1"/>
        <end position="32"/>
    </location>
</feature>
<protein>
    <submittedName>
        <fullName evidence="4">NodT family efflux transporter outer membrane factor (OMF) lipoprotein</fullName>
    </submittedName>
</protein>
<evidence type="ECO:0000256" key="1">
    <source>
        <dbReference type="ARBA" id="ARBA00007613"/>
    </source>
</evidence>
<feature type="chain" id="PRO_5020872407" evidence="2">
    <location>
        <begin position="33"/>
        <end position="515"/>
    </location>
</feature>
<proteinExistence type="inferred from homology"/>
<dbReference type="Proteomes" id="UP000295611">
    <property type="component" value="Unassembled WGS sequence"/>
</dbReference>
<keyword evidence="2 4" id="KW-0449">Lipoprotein</keyword>
<dbReference type="EMBL" id="SNZP01000012">
    <property type="protein sequence ID" value="TDR73915.1"/>
    <property type="molecule type" value="Genomic_DNA"/>
</dbReference>
<gene>
    <name evidence="4" type="ORF">DFP86_112119</name>
</gene>
<comment type="subcellular location">
    <subcellularLocation>
        <location evidence="2">Cell membrane</location>
        <topology evidence="2">Lipid-anchor</topology>
    </subcellularLocation>
</comment>
<keyword evidence="2" id="KW-0472">Membrane</keyword>
<dbReference type="PANTHER" id="PTHR30203">
    <property type="entry name" value="OUTER MEMBRANE CATION EFFLUX PROTEIN"/>
    <property type="match status" value="1"/>
</dbReference>
<accession>A0A4R7AZP1</accession>
<sequence>MKNRSEPPSLPRSTPCVLPCVLAAALGLSACAVGPDYQRPAVRLENQWQHGNAPGDERQLSDWWQQFDDPRLTQLLQQGRDNNPTLASAAVRIAQAQAQLGIAKSGELPAVQLSLSRNYSKPDLANQLQGKTGGGSTQQISLQAAWEPDLWGAVRRGGESAQASWLSTIAAYQAAMAALEANIATLYFNVRTLEQRLLVASNNLKQQAENLRIANARFRAGASSEQDLRQAQVLFEQTNANIPTLRAALQQSQHALSVLLGQPPDYYRLQYADAVPMPSVPASVPAGIPRDLLQRRPDVLQAEYAAIAQSARIGQAKAALFPSFSLGGSFGYQSSDSGGNHLSDLFKWHNPVTSASAGFLLPIFNHGLLVNQVRVEDAAFQQAVLNYQNQVLTAQQQVEDALSAIDGHRAARLNLTTASNAARRSTLLALERYKAGETDFTTVTSAYQSQLQVEDGLAQAEGNLLQSFVEAYRALGGGWDGKLTAELSEDITRQMRARTDWGDALELPHSQGSAP</sequence>
<name>A0A4R7AZP1_9NEIS</name>